<protein>
    <submittedName>
        <fullName evidence="1">Uncharacterized protein</fullName>
    </submittedName>
</protein>
<keyword evidence="2" id="KW-1185">Reference proteome</keyword>
<dbReference type="RefSeq" id="WP_347938033.1">
    <property type="nucleotide sequence ID" value="NZ_CP158161.1"/>
</dbReference>
<organism evidence="1 2">
    <name type="scientific">Chromobacterium phragmitis</name>
    <dbReference type="NCBI Taxonomy" id="2202141"/>
    <lineage>
        <taxon>Bacteria</taxon>
        <taxon>Pseudomonadati</taxon>
        <taxon>Pseudomonadota</taxon>
        <taxon>Betaproteobacteria</taxon>
        <taxon>Neisseriales</taxon>
        <taxon>Chromobacteriaceae</taxon>
        <taxon>Chromobacterium</taxon>
    </lineage>
</organism>
<gene>
    <name evidence="1" type="ORF">ABI908_23340</name>
</gene>
<evidence type="ECO:0000313" key="1">
    <source>
        <dbReference type="EMBL" id="MEO9387031.1"/>
    </source>
</evidence>
<reference evidence="1 2" key="1">
    <citation type="submission" date="2024-05" db="EMBL/GenBank/DDBJ databases">
        <authorList>
            <person name="De Oliveira J.P."/>
            <person name="Noriler S.A."/>
            <person name="De Oliveira A.G."/>
            <person name="Sipoli D.S."/>
        </authorList>
    </citation>
    <scope>NUCLEOTIDE SEQUENCE [LARGE SCALE GENOMIC DNA]</scope>
    <source>
        <strain evidence="1 2">LABIM192</strain>
    </source>
</reference>
<proteinExistence type="predicted"/>
<accession>A0ABV0J0G1</accession>
<comment type="caution">
    <text evidence="1">The sequence shown here is derived from an EMBL/GenBank/DDBJ whole genome shotgun (WGS) entry which is preliminary data.</text>
</comment>
<dbReference type="EMBL" id="JBDXMI010000003">
    <property type="protein sequence ID" value="MEO9387031.1"/>
    <property type="molecule type" value="Genomic_DNA"/>
</dbReference>
<dbReference type="Proteomes" id="UP001462502">
    <property type="component" value="Unassembled WGS sequence"/>
</dbReference>
<name>A0ABV0J0G1_9NEIS</name>
<evidence type="ECO:0000313" key="2">
    <source>
        <dbReference type="Proteomes" id="UP001462502"/>
    </source>
</evidence>
<sequence length="337" mass="38221">MDRQVKEQGKSRFEGAPQNIVALLTELVRVRDENIGYHFSTEAKAIKKSGLKVHTQSVSHLDIVGEEVSKLKSGVREWRGGKLEDYNVSHTQDPNFRFQAIGQKPVVFHYGKHSSSLGQVPKQLKYPAAYYFKGTDSGFNKIHDRPVKPPEDEAERIRLLAERKELLDGITVNDTRARNVEKMGFARGKKVRLLIPPVQTHREFDDRTEDYSIRSKPGNIIANFRAKNAVFVQNPIPSQYIIGHKPASVLKAPKSTHQWIFGKKPRLDGNQPGKHLSQVRAKYEDPFLEIVGRAFGQTKEGAERKEELLRYLNGSAEQPTIVRDVLFTPPPSPSIRK</sequence>